<organism evidence="2 3">
    <name type="scientific">Anaplasma ovis str. Haibei</name>
    <dbReference type="NCBI Taxonomy" id="1248439"/>
    <lineage>
        <taxon>Bacteria</taxon>
        <taxon>Pseudomonadati</taxon>
        <taxon>Pseudomonadota</taxon>
        <taxon>Alphaproteobacteria</taxon>
        <taxon>Rickettsiales</taxon>
        <taxon>Anaplasmataceae</taxon>
        <taxon>Anaplasma</taxon>
    </lineage>
</organism>
<keyword evidence="1" id="KW-1133">Transmembrane helix</keyword>
<reference evidence="3" key="1">
    <citation type="submission" date="2018-06" db="EMBL/GenBank/DDBJ databases">
        <title>The Anaplasma ovis genome reveals a high proportion of pseudogenes.</title>
        <authorList>
            <person name="Liu Z."/>
            <person name="Peasley A.M."/>
            <person name="Yang J."/>
            <person name="Li Y."/>
            <person name="Guan G."/>
            <person name="Luo J."/>
            <person name="Yin H."/>
            <person name="Brayton K.A."/>
        </authorList>
    </citation>
    <scope>NUCLEOTIDE SEQUENCE [LARGE SCALE GENOMIC DNA]</scope>
    <source>
        <strain evidence="3">Haibei</strain>
    </source>
</reference>
<dbReference type="AlphaFoldDB" id="A0A2Z2LEK7"/>
<evidence type="ECO:0000313" key="3">
    <source>
        <dbReference type="Proteomes" id="UP000259762"/>
    </source>
</evidence>
<evidence type="ECO:0000313" key="2">
    <source>
        <dbReference type="EMBL" id="ASI47496.1"/>
    </source>
</evidence>
<feature type="transmembrane region" description="Helical" evidence="1">
    <location>
        <begin position="6"/>
        <end position="24"/>
    </location>
</feature>
<dbReference type="Proteomes" id="UP000259762">
    <property type="component" value="Chromosome"/>
</dbReference>
<dbReference type="SUPFAM" id="SSF55785">
    <property type="entry name" value="PYP-like sensor domain (PAS domain)"/>
    <property type="match status" value="1"/>
</dbReference>
<sequence length="382" mass="43681">MFTYAAAYVLVFVLAILAVFCFYASLSISDFRHNNNLLTSLLLSLGDGFYLWDEKKRVERFSPNLQMLLNSVFCSFNELANFFEESDQLRKNFTEARKINKSFTMDLKGKDAEIYCSCYGQSIVDDQDKIVGVLLWIQNVTGGRSLIASLNRKNTKLARELSNCSSVIDTLPYPVWKRNKNAEVEMHNPFYLKLVQNNQGDTLVKQLSSKVVGSETEFQEKAFMIVDNERRLYLLTEVKTSDGGSVGYGQDITQSWQLTQEVKGHSKAQKSLLDSLPCAAALYGSDGRLLFFNSHFSKFWQLDQSWMRGGVTYSEIIHKIHEKEFVDDGSFELLKKQQYELFGKLAEPYHDALTLQDGTVLEISVVPNHKQELLFLYSRAQD</sequence>
<keyword evidence="1" id="KW-0812">Transmembrane</keyword>
<accession>A0A2Z2LEK7</accession>
<dbReference type="OrthoDB" id="7164295at2"/>
<dbReference type="Gene3D" id="3.30.450.20">
    <property type="entry name" value="PAS domain"/>
    <property type="match status" value="1"/>
</dbReference>
<name>A0A2Z2LEK7_9RICK</name>
<reference evidence="2 3" key="2">
    <citation type="journal article" date="2019" name="BMC Genomics">
        <title>The Anaplasma ovis genome reveals a high proportion of pseudogenes.</title>
        <authorList>
            <person name="Liu Z."/>
            <person name="Peasley A.M."/>
            <person name="Yang J."/>
            <person name="Li Y."/>
            <person name="Guan G."/>
            <person name="Luo J."/>
            <person name="Yin H."/>
            <person name="Brayton K.A."/>
        </authorList>
    </citation>
    <scope>NUCLEOTIDE SEQUENCE [LARGE SCALE GENOMIC DNA]</scope>
    <source>
        <strain evidence="2 3">Haibei</strain>
    </source>
</reference>
<keyword evidence="3" id="KW-1185">Reference proteome</keyword>
<dbReference type="RefSeq" id="WP_075138764.1">
    <property type="nucleotide sequence ID" value="NZ_CP015994.1"/>
</dbReference>
<keyword evidence="1" id="KW-0472">Membrane</keyword>
<protein>
    <submittedName>
        <fullName evidence="2">Uncharacterized protein</fullName>
    </submittedName>
</protein>
<evidence type="ECO:0000256" key="1">
    <source>
        <dbReference type="SAM" id="Phobius"/>
    </source>
</evidence>
<dbReference type="KEGG" id="aoh:AOV_00945"/>
<gene>
    <name evidence="2" type="ORF">AOV_00945</name>
</gene>
<dbReference type="EMBL" id="CP015994">
    <property type="protein sequence ID" value="ASI47496.1"/>
    <property type="molecule type" value="Genomic_DNA"/>
</dbReference>
<dbReference type="InterPro" id="IPR035965">
    <property type="entry name" value="PAS-like_dom_sf"/>
</dbReference>
<proteinExistence type="predicted"/>